<protein>
    <submittedName>
        <fullName evidence="1">Uncharacterized protein</fullName>
    </submittedName>
</protein>
<reference evidence="1 2" key="1">
    <citation type="submission" date="2019-10" db="EMBL/GenBank/DDBJ databases">
        <title>Genomic and transcriptomic insights into the perfect genentic adaptation of a filamentous nitrogen-fixing cyanobacterium to rice fields.</title>
        <authorList>
            <person name="Chen Z."/>
        </authorList>
    </citation>
    <scope>NUCLEOTIDE SEQUENCE [LARGE SCALE GENOMIC DNA]</scope>
    <source>
        <strain evidence="1">CCNUC1</strain>
    </source>
</reference>
<sequence>MAAAIWAVNFLYCLHFQTPGCNYFLFEKTASETSKNFDFSQLNKLY</sequence>
<name>A0A5P8VZ49_9NOSO</name>
<evidence type="ECO:0000313" key="2">
    <source>
        <dbReference type="Proteomes" id="UP000326678"/>
    </source>
</evidence>
<organism evidence="1 2">
    <name type="scientific">Nostoc sphaeroides CCNUC1</name>
    <dbReference type="NCBI Taxonomy" id="2653204"/>
    <lineage>
        <taxon>Bacteria</taxon>
        <taxon>Bacillati</taxon>
        <taxon>Cyanobacteriota</taxon>
        <taxon>Cyanophyceae</taxon>
        <taxon>Nostocales</taxon>
        <taxon>Nostocaceae</taxon>
        <taxon>Nostoc</taxon>
    </lineage>
</organism>
<dbReference type="AlphaFoldDB" id="A0A5P8VZ49"/>
<keyword evidence="2" id="KW-1185">Reference proteome</keyword>
<proteinExistence type="predicted"/>
<dbReference type="EMBL" id="CP045226">
    <property type="protein sequence ID" value="QFS45680.1"/>
    <property type="molecule type" value="Genomic_DNA"/>
</dbReference>
<evidence type="ECO:0000313" key="1">
    <source>
        <dbReference type="EMBL" id="QFS45680.1"/>
    </source>
</evidence>
<dbReference type="Proteomes" id="UP000326678">
    <property type="component" value="Chromosome Gxm1"/>
</dbReference>
<dbReference type="KEGG" id="nsh:GXM_03157"/>
<accession>A0A5P8VZ49</accession>
<gene>
    <name evidence="1" type="ORF">GXM_03157</name>
</gene>